<dbReference type="PANTHER" id="PTHR11566:SF169">
    <property type="entry name" value="DYNAMIN-LIKE PROTEIN C"/>
    <property type="match status" value="1"/>
</dbReference>
<dbReference type="AlphaFoldDB" id="A0AAW2WTW6"/>
<evidence type="ECO:0000256" key="1">
    <source>
        <dbReference type="SAM" id="MobiDB-lite"/>
    </source>
</evidence>
<feature type="compositionally biased region" description="Low complexity" evidence="1">
    <location>
        <begin position="1"/>
        <end position="17"/>
    </location>
</feature>
<name>A0AAW2WTW6_9LAMI</name>
<dbReference type="PRINTS" id="PR00195">
    <property type="entry name" value="DYNAMIN"/>
</dbReference>
<dbReference type="GO" id="GO:0016020">
    <property type="term" value="C:membrane"/>
    <property type="evidence" value="ECO:0007669"/>
    <property type="project" value="TreeGrafter"/>
</dbReference>
<dbReference type="GO" id="GO:0005737">
    <property type="term" value="C:cytoplasm"/>
    <property type="evidence" value="ECO:0007669"/>
    <property type="project" value="TreeGrafter"/>
</dbReference>
<dbReference type="CDD" id="cd08771">
    <property type="entry name" value="DLP_1"/>
    <property type="match status" value="1"/>
</dbReference>
<accession>A0AAW2WTW6</accession>
<dbReference type="Pfam" id="PF00350">
    <property type="entry name" value="Dynamin_N"/>
    <property type="match status" value="1"/>
</dbReference>
<dbReference type="FunFam" id="3.40.50.300:FF:001030">
    <property type="entry name" value="Dynamin-related protein 5A"/>
    <property type="match status" value="1"/>
</dbReference>
<dbReference type="EMBL" id="JACGWN010000007">
    <property type="protein sequence ID" value="KAL0443535.1"/>
    <property type="molecule type" value="Genomic_DNA"/>
</dbReference>
<dbReference type="GO" id="GO:0005525">
    <property type="term" value="F:GTP binding"/>
    <property type="evidence" value="ECO:0007669"/>
    <property type="project" value="InterPro"/>
</dbReference>
<comment type="caution">
    <text evidence="3">The sequence shown here is derived from an EMBL/GenBank/DDBJ whole genome shotgun (WGS) entry which is preliminary data.</text>
</comment>
<organism evidence="3">
    <name type="scientific">Sesamum latifolium</name>
    <dbReference type="NCBI Taxonomy" id="2727402"/>
    <lineage>
        <taxon>Eukaryota</taxon>
        <taxon>Viridiplantae</taxon>
        <taxon>Streptophyta</taxon>
        <taxon>Embryophyta</taxon>
        <taxon>Tracheophyta</taxon>
        <taxon>Spermatophyta</taxon>
        <taxon>Magnoliopsida</taxon>
        <taxon>eudicotyledons</taxon>
        <taxon>Gunneridae</taxon>
        <taxon>Pentapetalae</taxon>
        <taxon>asterids</taxon>
        <taxon>lamiids</taxon>
        <taxon>Lamiales</taxon>
        <taxon>Pedaliaceae</taxon>
        <taxon>Sesamum</taxon>
    </lineage>
</organism>
<feature type="domain" description="Dynamin-type G" evidence="2">
    <location>
        <begin position="74"/>
        <end position="361"/>
    </location>
</feature>
<feature type="region of interest" description="Disordered" evidence="1">
    <location>
        <begin position="1"/>
        <end position="49"/>
    </location>
</feature>
<gene>
    <name evidence="3" type="ORF">Slati_2076200</name>
</gene>
<dbReference type="InterPro" id="IPR022812">
    <property type="entry name" value="Dynamin"/>
</dbReference>
<dbReference type="InterPro" id="IPR045063">
    <property type="entry name" value="Dynamin_N"/>
</dbReference>
<dbReference type="SUPFAM" id="SSF52540">
    <property type="entry name" value="P-loop containing nucleoside triphosphate hydrolases"/>
    <property type="match status" value="1"/>
</dbReference>
<dbReference type="SMART" id="SM00053">
    <property type="entry name" value="DYNc"/>
    <property type="match status" value="1"/>
</dbReference>
<dbReference type="GO" id="GO:0005874">
    <property type="term" value="C:microtubule"/>
    <property type="evidence" value="ECO:0007669"/>
    <property type="project" value="TreeGrafter"/>
</dbReference>
<dbReference type="Gene3D" id="3.40.50.300">
    <property type="entry name" value="P-loop containing nucleotide triphosphate hydrolases"/>
    <property type="match status" value="1"/>
</dbReference>
<dbReference type="PANTHER" id="PTHR11566">
    <property type="entry name" value="DYNAMIN"/>
    <property type="match status" value="1"/>
</dbReference>
<sequence length="800" mass="88582">MVTPGAGTTAGTGNTNGFLKTPSKTPSGESSASRRQKQQQHQLMDTSNKSASEFKKRFEAYNRLQAAAVAFGEKVPIPEIVALGGQSDGKSSLLEALLGFRFNVREVEMGTRRPLILQMVHESTALEPRCRFQEEDSEEYGSPIVSSTAIADTIKSRTEALLRKTRTAVSSTPIIMRAEYAHCPNLTIIDTPGFVLKARKGEPESTPDEILSMVKSLASPPHRILLFLQQSSVEWCSSLWLDAIREIDPTFRRTIIVVSKFDNRLKEFSDRWEVDRYLSASGYLGENTRPFFVALPKDRSTVSNDEFRRQISQVDAEVMCYLRDGVKGGFDEEKYKSYIGFGCLRDYLESELQKKYKEAAPATLAILEQRCSEVTADLARMESKIKATSDVAHLRRSAMLHAASLCNHLEALLDGAADPAPEQWGRTTEEEKLESGIGGWPGVTIDTKPPNATLRLYGGAAFERVVHEFRCATYSMECPVVSREKVANILLAHAGRGGSRGLTEAAAEIARAAARSWLAPLLDTACDRLAFVLRNLFDIAIERNRHCHSGFFKFCKDGEQSGDMDGYVGFHAALRRSYNSFVEDLAKQCKQAVRHHLDSVTSPYSAVCYESEIPGSYISGKVAESREALRESQMTVPETPSPDQPCDGNYAVKKELGNCVEVGARKRQARIACNNRNMEHFRIHNGGSLLFGSGDTSSRSGSTYTEICSSAAQHFARIREVLVERGVASTLNSGFLTPCREQLMIALGLDLLAVTDEKFMDMFVAPGAIDVLQNEMQSLQKRQKILHSCLNEFKNVARAL</sequence>
<protein>
    <submittedName>
        <fullName evidence="3">Dynamin-related protein 5A</fullName>
    </submittedName>
</protein>
<feature type="compositionally biased region" description="Polar residues" evidence="1">
    <location>
        <begin position="22"/>
        <end position="49"/>
    </location>
</feature>
<dbReference type="InterPro" id="IPR030381">
    <property type="entry name" value="G_DYNAMIN_dom"/>
</dbReference>
<reference evidence="3" key="1">
    <citation type="submission" date="2020-06" db="EMBL/GenBank/DDBJ databases">
        <authorList>
            <person name="Li T."/>
            <person name="Hu X."/>
            <person name="Zhang T."/>
            <person name="Song X."/>
            <person name="Zhang H."/>
            <person name="Dai N."/>
            <person name="Sheng W."/>
            <person name="Hou X."/>
            <person name="Wei L."/>
        </authorList>
    </citation>
    <scope>NUCLEOTIDE SEQUENCE</scope>
    <source>
        <strain evidence="3">KEN1</strain>
        <tissue evidence="3">Leaf</tissue>
    </source>
</reference>
<dbReference type="GO" id="GO:0003924">
    <property type="term" value="F:GTPase activity"/>
    <property type="evidence" value="ECO:0007669"/>
    <property type="project" value="InterPro"/>
</dbReference>
<proteinExistence type="predicted"/>
<dbReference type="PROSITE" id="PS51718">
    <property type="entry name" value="G_DYNAMIN_2"/>
    <property type="match status" value="1"/>
</dbReference>
<dbReference type="GO" id="GO:0008017">
    <property type="term" value="F:microtubule binding"/>
    <property type="evidence" value="ECO:0007669"/>
    <property type="project" value="TreeGrafter"/>
</dbReference>
<dbReference type="InterPro" id="IPR001401">
    <property type="entry name" value="Dynamin_GTPase"/>
</dbReference>
<evidence type="ECO:0000259" key="2">
    <source>
        <dbReference type="PROSITE" id="PS51718"/>
    </source>
</evidence>
<reference evidence="3" key="2">
    <citation type="journal article" date="2024" name="Plant">
        <title>Genomic evolution and insights into agronomic trait innovations of Sesamum species.</title>
        <authorList>
            <person name="Miao H."/>
            <person name="Wang L."/>
            <person name="Qu L."/>
            <person name="Liu H."/>
            <person name="Sun Y."/>
            <person name="Le M."/>
            <person name="Wang Q."/>
            <person name="Wei S."/>
            <person name="Zheng Y."/>
            <person name="Lin W."/>
            <person name="Duan Y."/>
            <person name="Cao H."/>
            <person name="Xiong S."/>
            <person name="Wang X."/>
            <person name="Wei L."/>
            <person name="Li C."/>
            <person name="Ma Q."/>
            <person name="Ju M."/>
            <person name="Zhao R."/>
            <person name="Li G."/>
            <person name="Mu C."/>
            <person name="Tian Q."/>
            <person name="Mei H."/>
            <person name="Zhang T."/>
            <person name="Gao T."/>
            <person name="Zhang H."/>
        </authorList>
    </citation>
    <scope>NUCLEOTIDE SEQUENCE</scope>
    <source>
        <strain evidence="3">KEN1</strain>
    </source>
</reference>
<dbReference type="InterPro" id="IPR027417">
    <property type="entry name" value="P-loop_NTPase"/>
</dbReference>
<evidence type="ECO:0000313" key="3">
    <source>
        <dbReference type="EMBL" id="KAL0443535.1"/>
    </source>
</evidence>